<protein>
    <submittedName>
        <fullName evidence="1">Repressor protein C2/DNA Complex</fullName>
    </submittedName>
</protein>
<dbReference type="EMBL" id="OQ890325">
    <property type="protein sequence ID" value="WLJ26336.1"/>
    <property type="molecule type" value="Genomic_DNA"/>
</dbReference>
<sequence>MRGEVDANIMKRYLDSDVILDLIDENFKSKSDFCRKAKLSRSHFDGMVNGDITVGLSSQNKLMRALKDQIDSIEDILIPLPINMSGKLISEICVTDKNGGLVASITSRDEITDKRYVVEYLPYNH</sequence>
<organism evidence="1">
    <name type="scientific">Firmicutes phage HS19</name>
    <dbReference type="NCBI Taxonomy" id="3056397"/>
    <lineage>
        <taxon>Viruses</taxon>
    </lineage>
</organism>
<proteinExistence type="predicted"/>
<reference evidence="1" key="1">
    <citation type="submission" date="2023-04" db="EMBL/GenBank/DDBJ databases">
        <title>The human skin virome in hidradenitis suppurativa patients.</title>
        <authorList>
            <person name="Jansen D."/>
        </authorList>
    </citation>
    <scope>NUCLEOTIDE SEQUENCE</scope>
    <source>
        <strain evidence="1">VC4_HSPhageD</strain>
    </source>
</reference>
<accession>A0AA49X3G1</accession>
<evidence type="ECO:0000313" key="1">
    <source>
        <dbReference type="EMBL" id="WLJ26336.1"/>
    </source>
</evidence>
<name>A0AA49X3G1_9VIRU</name>